<accession>A0A183GVK5</accession>
<sequence length="89" mass="10419">LNAIGHLLKAEKELRRVQFTAGSVMPQARQYIEQVDAIHQDLKQFNTQFRELQRQTNEVLEQKGARHFHFVIEGSPQKYKVRDGLQAFL</sequence>
<name>A0A183GVK5_HELPZ</name>
<organism evidence="2 3">
    <name type="scientific">Heligmosomoides polygyrus</name>
    <name type="common">Parasitic roundworm</name>
    <dbReference type="NCBI Taxonomy" id="6339"/>
    <lineage>
        <taxon>Eukaryota</taxon>
        <taxon>Metazoa</taxon>
        <taxon>Ecdysozoa</taxon>
        <taxon>Nematoda</taxon>
        <taxon>Chromadorea</taxon>
        <taxon>Rhabditida</taxon>
        <taxon>Rhabditina</taxon>
        <taxon>Rhabditomorpha</taxon>
        <taxon>Strongyloidea</taxon>
        <taxon>Heligmosomidae</taxon>
        <taxon>Heligmosomoides</taxon>
    </lineage>
</organism>
<keyword evidence="2" id="KW-1185">Reference proteome</keyword>
<proteinExistence type="predicted"/>
<dbReference type="Proteomes" id="UP000050761">
    <property type="component" value="Unassembled WGS sequence"/>
</dbReference>
<dbReference type="AlphaFoldDB" id="A0A183GVK5"/>
<protein>
    <submittedName>
        <fullName evidence="3">ING domain-containing protein</fullName>
    </submittedName>
</protein>
<evidence type="ECO:0000313" key="3">
    <source>
        <dbReference type="WBParaSite" id="HPBE_0002672501-mRNA-1"/>
    </source>
</evidence>
<keyword evidence="1" id="KW-0175">Coiled coil</keyword>
<dbReference type="WBParaSite" id="HPBE_0002672501-mRNA-1">
    <property type="protein sequence ID" value="HPBE_0002672501-mRNA-1"/>
    <property type="gene ID" value="HPBE_0002672501"/>
</dbReference>
<evidence type="ECO:0000256" key="1">
    <source>
        <dbReference type="SAM" id="Coils"/>
    </source>
</evidence>
<reference evidence="3" key="1">
    <citation type="submission" date="2019-09" db="UniProtKB">
        <authorList>
            <consortium name="WormBaseParasite"/>
        </authorList>
    </citation>
    <scope>IDENTIFICATION</scope>
</reference>
<feature type="coiled-coil region" evidence="1">
    <location>
        <begin position="35"/>
        <end position="62"/>
    </location>
</feature>
<evidence type="ECO:0000313" key="2">
    <source>
        <dbReference type="Proteomes" id="UP000050761"/>
    </source>
</evidence>